<evidence type="ECO:0000256" key="3">
    <source>
        <dbReference type="ARBA" id="ARBA00004804"/>
    </source>
</evidence>
<organism evidence="16">
    <name type="scientific">Mantoniella antarctica</name>
    <dbReference type="NCBI Taxonomy" id="81844"/>
    <lineage>
        <taxon>Eukaryota</taxon>
        <taxon>Viridiplantae</taxon>
        <taxon>Chlorophyta</taxon>
        <taxon>Mamiellophyceae</taxon>
        <taxon>Mamiellales</taxon>
        <taxon>Mamiellaceae</taxon>
        <taxon>Mantoniella</taxon>
    </lineage>
</organism>
<evidence type="ECO:0000256" key="7">
    <source>
        <dbReference type="ARBA" id="ARBA00014308"/>
    </source>
</evidence>
<evidence type="ECO:0000256" key="5">
    <source>
        <dbReference type="ARBA" id="ARBA00011738"/>
    </source>
</evidence>
<comment type="catalytic activity">
    <reaction evidence="13">
        <text>uroporphyrinogen I + 4 H(+) = coproporphyrinogen I + 4 CO2</text>
        <dbReference type="Rhea" id="RHEA:31239"/>
        <dbReference type="ChEBI" id="CHEBI:15378"/>
        <dbReference type="ChEBI" id="CHEBI:16526"/>
        <dbReference type="ChEBI" id="CHEBI:62626"/>
        <dbReference type="ChEBI" id="CHEBI:62631"/>
    </reaction>
    <physiologicalReaction direction="left-to-right" evidence="13">
        <dbReference type="Rhea" id="RHEA:31240"/>
    </physiologicalReaction>
</comment>
<keyword evidence="8" id="KW-0963">Cytoplasm</keyword>
<accession>A0A7S0SH39</accession>
<dbReference type="UniPathway" id="UPA00251">
    <property type="reaction ID" value="UER00321"/>
</dbReference>
<proteinExistence type="inferred from homology"/>
<keyword evidence="10" id="KW-0456">Lyase</keyword>
<name>A0A7S0SH39_9CHLO</name>
<comment type="pathway">
    <text evidence="3">Porphyrin-containing compound metabolism; protoporphyrin-IX biosynthesis; coproporphyrinogen-III from 5-aminolevulinate: step 4/4.</text>
</comment>
<comment type="catalytic activity">
    <reaction evidence="14">
        <text>uroporphyrinogen III + 4 H(+) = coproporphyrinogen III + 4 CO2</text>
        <dbReference type="Rhea" id="RHEA:19865"/>
        <dbReference type="ChEBI" id="CHEBI:15378"/>
        <dbReference type="ChEBI" id="CHEBI:16526"/>
        <dbReference type="ChEBI" id="CHEBI:57308"/>
        <dbReference type="ChEBI" id="CHEBI:57309"/>
        <dbReference type="EC" id="4.1.1.37"/>
    </reaction>
    <physiologicalReaction direction="left-to-right" evidence="14">
        <dbReference type="Rhea" id="RHEA:19866"/>
    </physiologicalReaction>
</comment>
<dbReference type="PANTHER" id="PTHR21091:SF169">
    <property type="entry name" value="UROPORPHYRINOGEN DECARBOXYLASE"/>
    <property type="match status" value="1"/>
</dbReference>
<dbReference type="FunFam" id="3.20.20.210:FF:000008">
    <property type="entry name" value="Uroporphyrinogen decarboxylase"/>
    <property type="match status" value="1"/>
</dbReference>
<evidence type="ECO:0000256" key="6">
    <source>
        <dbReference type="ARBA" id="ARBA00012288"/>
    </source>
</evidence>
<dbReference type="NCBIfam" id="TIGR01464">
    <property type="entry name" value="hemE"/>
    <property type="match status" value="1"/>
</dbReference>
<protein>
    <recommendedName>
        <fullName evidence="7">Uroporphyrinogen decarboxylase</fullName>
        <ecNumber evidence="6">4.1.1.37</ecNumber>
    </recommendedName>
</protein>
<dbReference type="GO" id="GO:0005829">
    <property type="term" value="C:cytosol"/>
    <property type="evidence" value="ECO:0007669"/>
    <property type="project" value="UniProtKB-SubCell"/>
</dbReference>
<dbReference type="InterPro" id="IPR000257">
    <property type="entry name" value="Uroporphyrinogen_deCOase"/>
</dbReference>
<dbReference type="InterPro" id="IPR006361">
    <property type="entry name" value="Uroporphyrinogen_deCO2ase_HemE"/>
</dbReference>
<dbReference type="EMBL" id="HBFC01016208">
    <property type="protein sequence ID" value="CAD8706881.1"/>
    <property type="molecule type" value="Transcribed_RNA"/>
</dbReference>
<keyword evidence="11" id="KW-0627">Porphyrin biosynthesis</keyword>
<evidence type="ECO:0000256" key="4">
    <source>
        <dbReference type="ARBA" id="ARBA00009935"/>
    </source>
</evidence>
<reference evidence="16" key="1">
    <citation type="submission" date="2021-01" db="EMBL/GenBank/DDBJ databases">
        <authorList>
            <person name="Corre E."/>
            <person name="Pelletier E."/>
            <person name="Niang G."/>
            <person name="Scheremetjew M."/>
            <person name="Finn R."/>
            <person name="Kale V."/>
            <person name="Holt S."/>
            <person name="Cochrane G."/>
            <person name="Meng A."/>
            <person name="Brown T."/>
            <person name="Cohen L."/>
        </authorList>
    </citation>
    <scope>NUCLEOTIDE SEQUENCE</scope>
    <source>
        <strain evidence="16">SL-175</strain>
    </source>
</reference>
<evidence type="ECO:0000256" key="12">
    <source>
        <dbReference type="ARBA" id="ARBA00045708"/>
    </source>
</evidence>
<gene>
    <name evidence="16" type="ORF">MANT1106_LOCUS9564</name>
</gene>
<evidence type="ECO:0000256" key="10">
    <source>
        <dbReference type="ARBA" id="ARBA00023239"/>
    </source>
</evidence>
<comment type="similarity">
    <text evidence="4">Belongs to the uroporphyrinogen decarboxylase family.</text>
</comment>
<comment type="function">
    <text evidence="12">Catalyzes the sequential decarboxylation of the four acetate side chains of uroporphyrinogen to form coproporphyrinogen and participates in the fifth step in the heme biosynthetic pathway. Isomer I or isomer III of uroporphyrinogen may serve as substrate, but only coproporphyrinogen III can ultimately be converted to heme. In vitro also decarboxylates pentacarboxylate porphyrinogen I.</text>
</comment>
<dbReference type="GO" id="GO:0006782">
    <property type="term" value="P:protoporphyrinogen IX biosynthetic process"/>
    <property type="evidence" value="ECO:0007669"/>
    <property type="project" value="UniProtKB-UniPathway"/>
</dbReference>
<evidence type="ECO:0000256" key="2">
    <source>
        <dbReference type="ARBA" id="ARBA00004514"/>
    </source>
</evidence>
<evidence type="ECO:0000256" key="1">
    <source>
        <dbReference type="ARBA" id="ARBA00002448"/>
    </source>
</evidence>
<comment type="function">
    <text evidence="1">Catalyzes the decarboxylation of four acetate groups of uroporphyrinogen-III to yield coproporphyrinogen-III.</text>
</comment>
<dbReference type="Pfam" id="PF01208">
    <property type="entry name" value="URO-D"/>
    <property type="match status" value="1"/>
</dbReference>
<dbReference type="InterPro" id="IPR038071">
    <property type="entry name" value="UROD/MetE-like_sf"/>
</dbReference>
<evidence type="ECO:0000256" key="9">
    <source>
        <dbReference type="ARBA" id="ARBA00022793"/>
    </source>
</evidence>
<evidence type="ECO:0000259" key="15">
    <source>
        <dbReference type="Pfam" id="PF01208"/>
    </source>
</evidence>
<feature type="domain" description="Uroporphyrinogen decarboxylase (URO-D)" evidence="15">
    <location>
        <begin position="44"/>
        <end position="400"/>
    </location>
</feature>
<evidence type="ECO:0000256" key="14">
    <source>
        <dbReference type="ARBA" id="ARBA00048411"/>
    </source>
</evidence>
<keyword evidence="9" id="KW-0210">Decarboxylase</keyword>
<evidence type="ECO:0000256" key="11">
    <source>
        <dbReference type="ARBA" id="ARBA00023244"/>
    </source>
</evidence>
<dbReference type="AlphaFoldDB" id="A0A7S0SH39"/>
<evidence type="ECO:0000256" key="13">
    <source>
        <dbReference type="ARBA" id="ARBA00047341"/>
    </source>
</evidence>
<dbReference type="PANTHER" id="PTHR21091">
    <property type="entry name" value="METHYLTETRAHYDROFOLATE:HOMOCYSTEINE METHYLTRANSFERASE RELATED"/>
    <property type="match status" value="1"/>
</dbReference>
<dbReference type="EC" id="4.1.1.37" evidence="6"/>
<dbReference type="SUPFAM" id="SSF51726">
    <property type="entry name" value="UROD/MetE-like"/>
    <property type="match status" value="1"/>
</dbReference>
<comment type="subunit">
    <text evidence="5">Homodimer.</text>
</comment>
<dbReference type="GO" id="GO:0004853">
    <property type="term" value="F:uroporphyrinogen decarboxylase activity"/>
    <property type="evidence" value="ECO:0007669"/>
    <property type="project" value="UniProtKB-EC"/>
</dbReference>
<comment type="subcellular location">
    <subcellularLocation>
        <location evidence="2">Cytoplasm</location>
        <location evidence="2">Cytosol</location>
    </subcellularLocation>
</comment>
<evidence type="ECO:0000256" key="8">
    <source>
        <dbReference type="ARBA" id="ARBA00022490"/>
    </source>
</evidence>
<evidence type="ECO:0000313" key="16">
    <source>
        <dbReference type="EMBL" id="CAD8706881.1"/>
    </source>
</evidence>
<dbReference type="Gene3D" id="3.20.20.210">
    <property type="match status" value="1"/>
</dbReference>
<sequence length="413" mass="44674">MPHHSTAAPRRARVVNVRAEVAPTAAAAASASAAVTALPNARPANDLMIRAAKGEPVERTPVWLFRQAGRHLPEYMQYKLDRKKNFLELLKDPKDVAEVTLQPVRRYNIDAGILFSDILVIAEAMNIDVEMPGGKGILVPHPLTGPEDMARLPKTVDVEDKLAHVIEAVKEINRQIEAEGLGVPLIGFSAAPWTLMYYMVGGSSKKNTDSGMRWLRDHPEASRELLDTLTTVVIDYLDAQIKAGVHMVQVFEAMCEHIDKESFVEFAYPCLERIAKEIKARHPGVPLLGFARDAPYGLAYLQRAGYDVMTVDAAIGGGVARGELEAEARAGGGSPGQLQGNFDPALLHKDTGGDEAAIEAGVRSMFEEFGPQKYIANLGAGLTGGEDPAKVAFLVDCIHRVSEEVIAAEALNA</sequence>